<dbReference type="AlphaFoldDB" id="A0A0L6UZI8"/>
<dbReference type="VEuPathDB" id="FungiDB:VP01_3093g2"/>
<dbReference type="Proteomes" id="UP000037035">
    <property type="component" value="Unassembled WGS sequence"/>
</dbReference>
<evidence type="ECO:0000259" key="1">
    <source>
        <dbReference type="Pfam" id="PF07727"/>
    </source>
</evidence>
<feature type="domain" description="Reverse transcriptase Ty1/copia-type" evidence="1">
    <location>
        <begin position="13"/>
        <end position="154"/>
    </location>
</feature>
<keyword evidence="3" id="KW-1185">Reference proteome</keyword>
<dbReference type="Pfam" id="PF07727">
    <property type="entry name" value="RVT_2"/>
    <property type="match status" value="1"/>
</dbReference>
<dbReference type="PANTHER" id="PTHR11439:SF467">
    <property type="entry name" value="INTEGRASE CATALYTIC DOMAIN-CONTAINING PROTEIN"/>
    <property type="match status" value="1"/>
</dbReference>
<proteinExistence type="predicted"/>
<dbReference type="OrthoDB" id="2791290at2759"/>
<comment type="caution">
    <text evidence="2">The sequence shown here is derived from an EMBL/GenBank/DDBJ whole genome shotgun (WGS) entry which is preliminary data.</text>
</comment>
<reference evidence="2 3" key="1">
    <citation type="submission" date="2015-08" db="EMBL/GenBank/DDBJ databases">
        <title>Next Generation Sequencing and Analysis of the Genome of Puccinia sorghi L Schw, the Causal Agent of Maize Common Rust.</title>
        <authorList>
            <person name="Rochi L."/>
            <person name="Burguener G."/>
            <person name="Darino M."/>
            <person name="Turjanski A."/>
            <person name="Kreff E."/>
            <person name="Dieguez M.J."/>
            <person name="Sacco F."/>
        </authorList>
    </citation>
    <scope>NUCLEOTIDE SEQUENCE [LARGE SCALE GENOMIC DNA]</scope>
    <source>
        <strain evidence="2 3">RO10H11247</strain>
    </source>
</reference>
<evidence type="ECO:0000313" key="2">
    <source>
        <dbReference type="EMBL" id="KNZ53948.1"/>
    </source>
</evidence>
<protein>
    <recommendedName>
        <fullName evidence="1">Reverse transcriptase Ty1/copia-type domain-containing protein</fullName>
    </recommendedName>
</protein>
<evidence type="ECO:0000313" key="3">
    <source>
        <dbReference type="Proteomes" id="UP000037035"/>
    </source>
</evidence>
<dbReference type="EMBL" id="LAVV01008050">
    <property type="protein sequence ID" value="KNZ53948.1"/>
    <property type="molecule type" value="Genomic_DNA"/>
</dbReference>
<organism evidence="2 3">
    <name type="scientific">Puccinia sorghi</name>
    <dbReference type="NCBI Taxonomy" id="27349"/>
    <lineage>
        <taxon>Eukaryota</taxon>
        <taxon>Fungi</taxon>
        <taxon>Dikarya</taxon>
        <taxon>Basidiomycota</taxon>
        <taxon>Pucciniomycotina</taxon>
        <taxon>Pucciniomycetes</taxon>
        <taxon>Pucciniales</taxon>
        <taxon>Pucciniaceae</taxon>
        <taxon>Puccinia</taxon>
    </lineage>
</organism>
<dbReference type="InterPro" id="IPR013103">
    <property type="entry name" value="RVT_2"/>
</dbReference>
<dbReference type="PANTHER" id="PTHR11439">
    <property type="entry name" value="GAG-POL-RELATED RETROTRANSPOSON"/>
    <property type="match status" value="1"/>
</dbReference>
<sequence length="369" mass="43013">MAVNGKHALQWTDEEIYIKNPEGSKQKAPYLKLEKSSYGLKQAPKNWYNTFTSWFKEINYVPSAYNVCLFIQKDKDSFIFFHVNDMIVIGRTEKFQDLFLNHFPNSTAHNPDTLLGMKLITSSKAISLSQPTLIKKGLEILDLVDYKPFKMPTTPAIQLHTSSEEDHQGFLKLNVNYRTYTAILNYLACRSRPDLASAVCILSRFNQGPDITHWKAMLHFWKYLKGTQDFGLILKPDPALLSDCILFYTDAMWAEDQETRILQSGSIAFQILPKSVEQQETDKYHHVLHGIRTEHIGGWGEENQWLTFLIKELWKLKLDPTLFHVDNCALMEKLNNFWANSKTKHLDIQIKNLRYKYKKQRSRCQAHLF</sequence>
<gene>
    <name evidence="2" type="ORF">VP01_3093g2</name>
</gene>
<accession>A0A0L6UZI8</accession>
<name>A0A0L6UZI8_9BASI</name>